<dbReference type="Gene3D" id="3.40.630.30">
    <property type="match status" value="1"/>
</dbReference>
<dbReference type="InterPro" id="IPR016181">
    <property type="entry name" value="Acyl_CoA_acyltransferase"/>
</dbReference>
<dbReference type="CDD" id="cd04301">
    <property type="entry name" value="NAT_SF"/>
    <property type="match status" value="1"/>
</dbReference>
<organism evidence="2 3">
    <name type="scientific">Paraglaciecola chathamensis</name>
    <dbReference type="NCBI Taxonomy" id="368405"/>
    <lineage>
        <taxon>Bacteria</taxon>
        <taxon>Pseudomonadati</taxon>
        <taxon>Pseudomonadota</taxon>
        <taxon>Gammaproteobacteria</taxon>
        <taxon>Alteromonadales</taxon>
        <taxon>Alteromonadaceae</taxon>
        <taxon>Paraglaciecola</taxon>
    </lineage>
</organism>
<evidence type="ECO:0000259" key="1">
    <source>
        <dbReference type="PROSITE" id="PS51186"/>
    </source>
</evidence>
<proteinExistence type="predicted"/>
<name>A0A8H9IC68_9ALTE</name>
<dbReference type="SUPFAM" id="SSF55729">
    <property type="entry name" value="Acyl-CoA N-acyltransferases (Nat)"/>
    <property type="match status" value="1"/>
</dbReference>
<evidence type="ECO:0000313" key="3">
    <source>
        <dbReference type="Proteomes" id="UP000622604"/>
    </source>
</evidence>
<dbReference type="EMBL" id="BMZC01000011">
    <property type="protein sequence ID" value="GGZ74021.1"/>
    <property type="molecule type" value="Genomic_DNA"/>
</dbReference>
<reference evidence="2" key="2">
    <citation type="submission" date="2020-09" db="EMBL/GenBank/DDBJ databases">
        <authorList>
            <person name="Sun Q."/>
            <person name="Kim S."/>
        </authorList>
    </citation>
    <scope>NUCLEOTIDE SEQUENCE</scope>
    <source>
        <strain evidence="2">KCTC 32337</strain>
    </source>
</reference>
<dbReference type="InterPro" id="IPR000182">
    <property type="entry name" value="GNAT_dom"/>
</dbReference>
<dbReference type="Pfam" id="PF00583">
    <property type="entry name" value="Acetyltransf_1"/>
    <property type="match status" value="1"/>
</dbReference>
<dbReference type="Proteomes" id="UP000622604">
    <property type="component" value="Unassembled WGS sequence"/>
</dbReference>
<sequence>MNINLKPVTKENFEDICDLAVSKAQQEYVAENSWSLLESKYHIGYTTRGIYLDNTPVGFFMWVAETADKISIWRFMVDEQFQNQGIGRVAMVLALHEIKQTAGLQEIEICYNPSNPVAESFYQSFGFHEVGMDDDDEDMLAIIHL</sequence>
<accession>A0A8H9IC68</accession>
<protein>
    <submittedName>
        <fullName evidence="2">Spermidine acetyltransferase</fullName>
    </submittedName>
</protein>
<evidence type="ECO:0000313" key="2">
    <source>
        <dbReference type="EMBL" id="GGZ74021.1"/>
    </source>
</evidence>
<feature type="domain" description="N-acetyltransferase" evidence="1">
    <location>
        <begin position="3"/>
        <end position="145"/>
    </location>
</feature>
<dbReference type="RefSeq" id="WP_191866779.1">
    <property type="nucleotide sequence ID" value="NZ_BMZC01000011.1"/>
</dbReference>
<gene>
    <name evidence="2" type="ORF">GCM10011274_35470</name>
</gene>
<reference evidence="2" key="1">
    <citation type="journal article" date="2014" name="Int. J. Syst. Evol. Microbiol.">
        <title>Complete genome sequence of Corynebacterium casei LMG S-19264T (=DSM 44701T), isolated from a smear-ripened cheese.</title>
        <authorList>
            <consortium name="US DOE Joint Genome Institute (JGI-PGF)"/>
            <person name="Walter F."/>
            <person name="Albersmeier A."/>
            <person name="Kalinowski J."/>
            <person name="Ruckert C."/>
        </authorList>
    </citation>
    <scope>NUCLEOTIDE SEQUENCE</scope>
    <source>
        <strain evidence="2">KCTC 32337</strain>
    </source>
</reference>
<comment type="caution">
    <text evidence="2">The sequence shown here is derived from an EMBL/GenBank/DDBJ whole genome shotgun (WGS) entry which is preliminary data.</text>
</comment>
<dbReference type="AlphaFoldDB" id="A0A8H9IC68"/>
<dbReference type="PROSITE" id="PS51186">
    <property type="entry name" value="GNAT"/>
    <property type="match status" value="1"/>
</dbReference>
<dbReference type="GO" id="GO:0016747">
    <property type="term" value="F:acyltransferase activity, transferring groups other than amino-acyl groups"/>
    <property type="evidence" value="ECO:0007669"/>
    <property type="project" value="InterPro"/>
</dbReference>